<proteinExistence type="predicted"/>
<evidence type="ECO:0000256" key="1">
    <source>
        <dbReference type="SAM" id="Phobius"/>
    </source>
</evidence>
<keyword evidence="3" id="KW-1185">Reference proteome</keyword>
<keyword evidence="1" id="KW-0812">Transmembrane</keyword>
<keyword evidence="1" id="KW-1133">Transmembrane helix</keyword>
<gene>
    <name evidence="2" type="ORF">HUJ06_017267</name>
</gene>
<accession>A0A822ZS65</accession>
<feature type="transmembrane region" description="Helical" evidence="1">
    <location>
        <begin position="45"/>
        <end position="63"/>
    </location>
</feature>
<evidence type="ECO:0000313" key="2">
    <source>
        <dbReference type="EMBL" id="DAD47330.1"/>
    </source>
</evidence>
<protein>
    <submittedName>
        <fullName evidence="2">Uncharacterized protein</fullName>
    </submittedName>
</protein>
<reference evidence="2 3" key="1">
    <citation type="journal article" date="2020" name="Mol. Biol. Evol.">
        <title>Distinct Expression and Methylation Patterns for Genes with Different Fates following a Single Whole-Genome Duplication in Flowering Plants.</title>
        <authorList>
            <person name="Shi T."/>
            <person name="Rahmani R.S."/>
            <person name="Gugger P.F."/>
            <person name="Wang M."/>
            <person name="Li H."/>
            <person name="Zhang Y."/>
            <person name="Li Z."/>
            <person name="Wang Q."/>
            <person name="Van de Peer Y."/>
            <person name="Marchal K."/>
            <person name="Chen J."/>
        </authorList>
    </citation>
    <scope>NUCLEOTIDE SEQUENCE [LARGE SCALE GENOMIC DNA]</scope>
    <source>
        <tissue evidence="2">Leaf</tissue>
    </source>
</reference>
<dbReference type="EMBL" id="DUZY01000008">
    <property type="protein sequence ID" value="DAD47330.1"/>
    <property type="molecule type" value="Genomic_DNA"/>
</dbReference>
<dbReference type="Proteomes" id="UP000607653">
    <property type="component" value="Unassembled WGS sequence"/>
</dbReference>
<keyword evidence="1" id="KW-0472">Membrane</keyword>
<sequence length="184" mass="20954">MTHQENDRGYGHYHLINLYTRAIGREVQSNLLRLTMFSGYQLHSWFTYSMLLLFLSTAGFWVFDAIRTTMFILGMISVLIGISLLAPDEPKVFLLKIPIVFPAGSCTKLSIESNSWFFPLGGEVKDSSLVSSMDSSIVTDMDRMVKLPCEETEIRDIRSFGKFSCVLQEIELQPKLTIEQQINV</sequence>
<name>A0A822ZS65_NELNU</name>
<feature type="transmembrane region" description="Helical" evidence="1">
    <location>
        <begin position="69"/>
        <end position="86"/>
    </location>
</feature>
<organism evidence="2 3">
    <name type="scientific">Nelumbo nucifera</name>
    <name type="common">Sacred lotus</name>
    <dbReference type="NCBI Taxonomy" id="4432"/>
    <lineage>
        <taxon>Eukaryota</taxon>
        <taxon>Viridiplantae</taxon>
        <taxon>Streptophyta</taxon>
        <taxon>Embryophyta</taxon>
        <taxon>Tracheophyta</taxon>
        <taxon>Spermatophyta</taxon>
        <taxon>Magnoliopsida</taxon>
        <taxon>Proteales</taxon>
        <taxon>Nelumbonaceae</taxon>
        <taxon>Nelumbo</taxon>
    </lineage>
</organism>
<evidence type="ECO:0000313" key="3">
    <source>
        <dbReference type="Proteomes" id="UP000607653"/>
    </source>
</evidence>
<comment type="caution">
    <text evidence="2">The sequence shown here is derived from an EMBL/GenBank/DDBJ whole genome shotgun (WGS) entry which is preliminary data.</text>
</comment>
<dbReference type="AlphaFoldDB" id="A0A822ZS65"/>